<dbReference type="OrthoDB" id="2014825at2759"/>
<dbReference type="CDD" id="cd11792">
    <property type="entry name" value="SH3_Fut8"/>
    <property type="match status" value="1"/>
</dbReference>
<dbReference type="InterPro" id="IPR035653">
    <property type="entry name" value="Fut8_SH3"/>
</dbReference>
<dbReference type="PANTHER" id="PTHR13132:SF29">
    <property type="entry name" value="ALPHA-(1,6)-FUCOSYLTRANSFERASE"/>
    <property type="match status" value="1"/>
</dbReference>
<evidence type="ECO:0000256" key="4">
    <source>
        <dbReference type="SAM" id="Coils"/>
    </source>
</evidence>
<feature type="signal peptide" evidence="5">
    <location>
        <begin position="1"/>
        <end position="19"/>
    </location>
</feature>
<protein>
    <submittedName>
        <fullName evidence="8">Alpha-(1,6)-fucosyltransferase-like isoform X1</fullName>
    </submittedName>
</protein>
<dbReference type="Gene3D" id="3.40.50.11350">
    <property type="match status" value="1"/>
</dbReference>
<dbReference type="Gene3D" id="2.30.30.40">
    <property type="entry name" value="SH3 Domains"/>
    <property type="match status" value="1"/>
</dbReference>
<evidence type="ECO:0000256" key="5">
    <source>
        <dbReference type="SAM" id="SignalP"/>
    </source>
</evidence>
<proteinExistence type="inferred from homology"/>
<evidence type="ECO:0000256" key="1">
    <source>
        <dbReference type="ARBA" id="ARBA00022676"/>
    </source>
</evidence>
<feature type="chain" id="PRO_5034115713" evidence="5">
    <location>
        <begin position="20"/>
        <end position="551"/>
    </location>
</feature>
<feature type="domain" description="GT23" evidence="6">
    <location>
        <begin position="189"/>
        <end position="469"/>
    </location>
</feature>
<reference evidence="8" key="1">
    <citation type="submission" date="2025-08" db="UniProtKB">
        <authorList>
            <consortium name="RefSeq"/>
        </authorList>
    </citation>
    <scope>IDENTIFICATION</scope>
    <source>
        <tissue evidence="8">Whole body</tissue>
    </source>
</reference>
<dbReference type="RefSeq" id="XP_025420414.1">
    <property type="nucleotide sequence ID" value="XM_025564629.1"/>
</dbReference>
<dbReference type="SUPFAM" id="SSF50044">
    <property type="entry name" value="SH3-domain"/>
    <property type="match status" value="1"/>
</dbReference>
<name>A0A8B8GB20_9HEMI</name>
<dbReference type="GO" id="GO:0006487">
    <property type="term" value="P:protein N-linked glycosylation"/>
    <property type="evidence" value="ECO:0007669"/>
    <property type="project" value="TreeGrafter"/>
</dbReference>
<evidence type="ECO:0000256" key="2">
    <source>
        <dbReference type="ARBA" id="ARBA00022679"/>
    </source>
</evidence>
<dbReference type="GO" id="GO:0046921">
    <property type="term" value="F:alpha-(1-&gt;6)-fucosyltransferase activity"/>
    <property type="evidence" value="ECO:0007669"/>
    <property type="project" value="TreeGrafter"/>
</dbReference>
<evidence type="ECO:0000259" key="6">
    <source>
        <dbReference type="PROSITE" id="PS51659"/>
    </source>
</evidence>
<evidence type="ECO:0000313" key="8">
    <source>
        <dbReference type="RefSeq" id="XP_025420414.1"/>
    </source>
</evidence>
<keyword evidence="2 3" id="KW-0808">Transferase</keyword>
<feature type="coiled-coil region" evidence="4">
    <location>
        <begin position="49"/>
        <end position="76"/>
    </location>
</feature>
<keyword evidence="5" id="KW-0732">Signal</keyword>
<dbReference type="Proteomes" id="UP000694846">
    <property type="component" value="Unplaced"/>
</dbReference>
<dbReference type="PROSITE" id="PS51659">
    <property type="entry name" value="GT23"/>
    <property type="match status" value="1"/>
</dbReference>
<dbReference type="Pfam" id="PF19745">
    <property type="entry name" value="FUT8_N_cat"/>
    <property type="match status" value="1"/>
</dbReference>
<keyword evidence="1 3" id="KW-0328">Glycosyltransferase</keyword>
<gene>
    <name evidence="8" type="primary">LOC112690589</name>
</gene>
<dbReference type="PANTHER" id="PTHR13132">
    <property type="entry name" value="ALPHA- 1,6 -FUCOSYLTRANSFERASE"/>
    <property type="match status" value="1"/>
</dbReference>
<evidence type="ECO:0000256" key="3">
    <source>
        <dbReference type="PROSITE-ProRule" id="PRU00992"/>
    </source>
</evidence>
<dbReference type="AlphaFoldDB" id="A0A8B8GB20"/>
<accession>A0A8B8GB20</accession>
<dbReference type="CDD" id="cd11300">
    <property type="entry name" value="Fut8_like"/>
    <property type="match status" value="1"/>
</dbReference>
<dbReference type="GeneID" id="112690589"/>
<keyword evidence="7" id="KW-1185">Reference proteome</keyword>
<feature type="region of interest" description="Important for donor substrate binding" evidence="3">
    <location>
        <begin position="342"/>
        <end position="343"/>
    </location>
</feature>
<keyword evidence="4" id="KW-0175">Coiled coil</keyword>
<dbReference type="InterPro" id="IPR036028">
    <property type="entry name" value="SH3-like_dom_sf"/>
</dbReference>
<organism evidence="7 8">
    <name type="scientific">Sipha flava</name>
    <name type="common">yellow sugarcane aphid</name>
    <dbReference type="NCBI Taxonomy" id="143950"/>
    <lineage>
        <taxon>Eukaryota</taxon>
        <taxon>Metazoa</taxon>
        <taxon>Ecdysozoa</taxon>
        <taxon>Arthropoda</taxon>
        <taxon>Hexapoda</taxon>
        <taxon>Insecta</taxon>
        <taxon>Pterygota</taxon>
        <taxon>Neoptera</taxon>
        <taxon>Paraneoptera</taxon>
        <taxon>Hemiptera</taxon>
        <taxon>Sternorrhyncha</taxon>
        <taxon>Aphidomorpha</taxon>
        <taxon>Aphidoidea</taxon>
        <taxon>Aphididae</taxon>
        <taxon>Sipha</taxon>
    </lineage>
</organism>
<evidence type="ECO:0000313" key="7">
    <source>
        <dbReference type="Proteomes" id="UP000694846"/>
    </source>
</evidence>
<comment type="similarity">
    <text evidence="3">Belongs to the glycosyltransferase 23 family.</text>
</comment>
<dbReference type="InterPro" id="IPR027350">
    <property type="entry name" value="GT23_dom"/>
</dbReference>
<sequence>MNYPLHVFAFFLLVWIAFQFWVLREPEKERDSDNLSRLHQRLTETVLLMNKVRADNAELDVQIEHLKLRIQQVKSTSDKIHMDTFNATLIVPSKEYELLRRRIHSNVKEFSYYVNSELESLDRKEKGTVRRIKEMKNMLVEHFRSLLKDITDLADVDDHSTWREQESENLSRLIQNRLDDLQNPLDCSIAKQLVCNLNKVYGFSYKFHHLVYCFIVAYETQRMLVLTPMKYNNVWQKFFFTLNGTCPLVMNKSISQWTGNQTDQIVQLPIIDDVHPKPRLLPPVLPDDFASRLNVLHGDPMVWWIGQFLKFIFLPQPTISNIFDECAEKMKFQNPTVGVHVRRADKINKDAGFHALEEYMIHVEEYYKLKELSGQIKKKRIYLATDEPNLFAEAKRKYPEYEIICNENISKTAFKKYDLRKSLIDLIIDIHFLSLSDYLVCTFSSQVCRIAYALMNSLHPDASERYASLDDIYYFGGQSHRLNEAVLQHNSNRPQEIDLQIGDQIFVDGNRWNGYSKGKNLRTHKTGLYPTFKAISKIESAIVHAYSNSTA</sequence>
<dbReference type="Gene3D" id="1.10.287.1060">
    <property type="entry name" value="ESAT-6-like"/>
    <property type="match status" value="1"/>
</dbReference>
<dbReference type="InterPro" id="IPR045573">
    <property type="entry name" value="Fut8_N_cat"/>
</dbReference>